<dbReference type="PANTHER" id="PTHR33990">
    <property type="entry name" value="PROTEIN YJDN-RELATED"/>
    <property type="match status" value="1"/>
</dbReference>
<dbReference type="InterPro" id="IPR029068">
    <property type="entry name" value="Glyas_Bleomycin-R_OHBP_Dase"/>
</dbReference>
<evidence type="ECO:0000313" key="3">
    <source>
        <dbReference type="Proteomes" id="UP000215509"/>
    </source>
</evidence>
<dbReference type="EMBL" id="NMQW01000025">
    <property type="protein sequence ID" value="OXM84921.1"/>
    <property type="molecule type" value="Genomic_DNA"/>
</dbReference>
<dbReference type="SUPFAM" id="SSF54593">
    <property type="entry name" value="Glyoxalase/Bleomycin resistance protein/Dihydroxybiphenyl dioxygenase"/>
    <property type="match status" value="1"/>
</dbReference>
<dbReference type="RefSeq" id="WP_094016369.1">
    <property type="nucleotide sequence ID" value="NZ_NMQW01000025.1"/>
</dbReference>
<dbReference type="Pfam" id="PF06983">
    <property type="entry name" value="3-dmu-9_3-mt"/>
    <property type="match status" value="1"/>
</dbReference>
<evidence type="ECO:0000259" key="1">
    <source>
        <dbReference type="Pfam" id="PF06983"/>
    </source>
</evidence>
<organism evidence="2 3">
    <name type="scientific">Paenibacillus rigui</name>
    <dbReference type="NCBI Taxonomy" id="554312"/>
    <lineage>
        <taxon>Bacteria</taxon>
        <taxon>Bacillati</taxon>
        <taxon>Bacillota</taxon>
        <taxon>Bacilli</taxon>
        <taxon>Bacillales</taxon>
        <taxon>Paenibacillaceae</taxon>
        <taxon>Paenibacillus</taxon>
    </lineage>
</organism>
<dbReference type="AlphaFoldDB" id="A0A229UNG5"/>
<dbReference type="Proteomes" id="UP000215509">
    <property type="component" value="Unassembled WGS sequence"/>
</dbReference>
<dbReference type="OrthoDB" id="9795306at2"/>
<evidence type="ECO:0000313" key="2">
    <source>
        <dbReference type="EMBL" id="OXM84921.1"/>
    </source>
</evidence>
<gene>
    <name evidence="2" type="ORF">CF651_18645</name>
</gene>
<protein>
    <recommendedName>
        <fullName evidence="1">PhnB-like domain-containing protein</fullName>
    </recommendedName>
</protein>
<reference evidence="2 3" key="1">
    <citation type="submission" date="2017-07" db="EMBL/GenBank/DDBJ databases">
        <title>Genome sequencing and assembly of Paenibacillus rigui.</title>
        <authorList>
            <person name="Mayilraj S."/>
        </authorList>
    </citation>
    <scope>NUCLEOTIDE SEQUENCE [LARGE SCALE GENOMIC DNA]</scope>
    <source>
        <strain evidence="2 3">JCM 16352</strain>
    </source>
</reference>
<dbReference type="CDD" id="cd06588">
    <property type="entry name" value="PhnB_like"/>
    <property type="match status" value="1"/>
</dbReference>
<dbReference type="Gene3D" id="3.10.180.10">
    <property type="entry name" value="2,3-Dihydroxybiphenyl 1,2-Dioxygenase, domain 1"/>
    <property type="match status" value="1"/>
</dbReference>
<dbReference type="InterPro" id="IPR028973">
    <property type="entry name" value="PhnB-like"/>
</dbReference>
<feature type="domain" description="PhnB-like" evidence="1">
    <location>
        <begin position="2"/>
        <end position="130"/>
    </location>
</feature>
<dbReference type="PANTHER" id="PTHR33990:SF1">
    <property type="entry name" value="PROTEIN YJDN"/>
    <property type="match status" value="1"/>
</dbReference>
<sequence>MKLTPYLMFQGNAEEAMHYYAHALGGEIEMIQRYIDGKGMTIPEHYANKVLHGRLKAGTLAFYFSDTFPGQQVTRGDQVSLTIEFDSEERTDQVYEILKVGAEVRMPLQQTFWGAKYAKLIDRYGIQWDLNYHYS</sequence>
<comment type="caution">
    <text evidence="2">The sequence shown here is derived from an EMBL/GenBank/DDBJ whole genome shotgun (WGS) entry which is preliminary data.</text>
</comment>
<proteinExistence type="predicted"/>
<name>A0A229UNG5_9BACL</name>
<accession>A0A229UNG5</accession>
<keyword evidence="3" id="KW-1185">Reference proteome</keyword>